<feature type="region of interest" description="Disordered" evidence="7">
    <location>
        <begin position="870"/>
        <end position="893"/>
    </location>
</feature>
<evidence type="ECO:0000256" key="7">
    <source>
        <dbReference type="SAM" id="MobiDB-lite"/>
    </source>
</evidence>
<feature type="compositionally biased region" description="Polar residues" evidence="7">
    <location>
        <begin position="40"/>
        <end position="49"/>
    </location>
</feature>
<dbReference type="SUPFAM" id="SSF49417">
    <property type="entry name" value="p53-like transcription factors"/>
    <property type="match status" value="1"/>
</dbReference>
<dbReference type="Proteomes" id="UP000092583">
    <property type="component" value="Unassembled WGS sequence"/>
</dbReference>
<dbReference type="OrthoDB" id="5600360at2759"/>
<evidence type="ECO:0000256" key="5">
    <source>
        <dbReference type="ARBA" id="ARBA00023163"/>
    </source>
</evidence>
<sequence>MSQEEADGPSATPFDLLINAIAGSTDYVHPTDLSAAREPPQTSNVDQPLNGTLASASAVQTINKSTRRIRQNGSPTPRQKEISKVLSEQIIHQKGSNNTTATVEIWHPTAGQKSYGKERRRVSPSILAPPPKLCVSGPILSFITSVTLSTTSPSASTSSSQTHLIAPSLPGPLLNLSGTPGVAGIHTEDSTESATKNRSKKTEKSSHQRELIYAARNAGFGATLPRSRSNVEGKDREFLLGDGLNFPGLWIGEEVGKNKEFHLELKVDTGSQFPITHDIQLLEAGIGAEGNQSEEVRLQDLQEQQEQRQQEEEGSGPFPDLHIDHSTSLSEVLDPSSIEVLQPLVEAVQNTNDETDKQTLQEHPPHSQNNISINPPEMETVLEDSNQQTTIGRDPSNEDTRYSIKPVSTPYFTFLSTPLKLVSKPSQKTAKARSMTSCFSINSSFALWTRIHAQTVRTKYMKLECAGSEAEGRLTSKTGKWTPFRFEIIKRALPPAVEKKFKIRNQAQPQPQRQSRTEVEAEVSNPNILTYGSTVRLVDLQSGMKSDPVRIVKIESSEHKMTGETDGHPISELQRIGLIRLNTDGSDYLSENGERNYLSAPGARLGGGELIDGRSGRAKPTLNRDKKRPLPMSTSSTHDDSGTIPETLDGIEPQSLPEKEVTEKGEPPKKKKKTKRNALAAAVLAEDEDGGLQTILSWVEASISEIVQQSEERVRVEKVEDWMSWIIGGVACSSQAIYQTDSTSVETLKSIDPLPKTLVSPTFDPQNNTLDLTLSRFHFPSSINPPGAIDEPLEVYLGPIGPLFVTCWRSTSHKNTPTAAIPYSPIEGNLDDEEKVVSSFPADENHVIVRVYLPDIEEIRTVVKDLSAMSKEADGDESSKGQEGIEGTEPTVQDDLTTIEDDQDQIHSQTHVQDERSENKLKDTNIPDTEFLANESKLDPSWFNPEDQSHPPDKLDDLSIATALEMTSTLNDLGPFVSSSTLSDLHQVQGTTDGDGMIIDPSLSEGARGYTHTQSDSHGTLQDPTHRTISDGHHNLGENNTIKLHLSPRSQSDGADIDRSRLKVSLPFVLVRQSDGIGFGIDKSVIIDESSNEIRVI</sequence>
<evidence type="ECO:0000259" key="9">
    <source>
        <dbReference type="SMART" id="SM01268"/>
    </source>
</evidence>
<evidence type="ECO:0000256" key="4">
    <source>
        <dbReference type="ARBA" id="ARBA00023125"/>
    </source>
</evidence>
<dbReference type="EMBL" id="KI669459">
    <property type="protein sequence ID" value="OCF60460.1"/>
    <property type="molecule type" value="Genomic_DNA"/>
</dbReference>
<feature type="compositionally biased region" description="Basic and acidic residues" evidence="7">
    <location>
        <begin position="912"/>
        <end position="925"/>
    </location>
</feature>
<feature type="compositionally biased region" description="Basic and acidic residues" evidence="7">
    <location>
        <begin position="657"/>
        <end position="668"/>
    </location>
</feature>
<feature type="region of interest" description="Disordered" evidence="7">
    <location>
        <begin position="355"/>
        <end position="374"/>
    </location>
</feature>
<dbReference type="GO" id="GO:0005634">
    <property type="term" value="C:nucleus"/>
    <property type="evidence" value="ECO:0007669"/>
    <property type="project" value="UniProtKB-SubCell"/>
</dbReference>
<keyword evidence="6" id="KW-0539">Nucleus</keyword>
<evidence type="ECO:0000256" key="6">
    <source>
        <dbReference type="ARBA" id="ARBA00023242"/>
    </source>
</evidence>
<comment type="subcellular location">
    <subcellularLocation>
        <location evidence="1">Nucleus</location>
    </subcellularLocation>
</comment>
<dbReference type="STRING" id="1331196.A0A1B9IY66"/>
<reference evidence="10 11" key="1">
    <citation type="submission" date="2013-07" db="EMBL/GenBank/DDBJ databases">
        <title>The Genome Sequence of Kwoniella mangroviensis CBS10435.</title>
        <authorList>
            <consortium name="The Broad Institute Genome Sequencing Platform"/>
            <person name="Cuomo C."/>
            <person name="Litvintseva A."/>
            <person name="Chen Y."/>
            <person name="Heitman J."/>
            <person name="Sun S."/>
            <person name="Springer D."/>
            <person name="Dromer F."/>
            <person name="Young S.K."/>
            <person name="Zeng Q."/>
            <person name="Gargeya S."/>
            <person name="Fitzgerald M."/>
            <person name="Abouelleil A."/>
            <person name="Alvarado L."/>
            <person name="Berlin A.M."/>
            <person name="Chapman S.B."/>
            <person name="Dewar J."/>
            <person name="Goldberg J."/>
            <person name="Griggs A."/>
            <person name="Gujja S."/>
            <person name="Hansen M."/>
            <person name="Howarth C."/>
            <person name="Imamovic A."/>
            <person name="Larimer J."/>
            <person name="McCowan C."/>
            <person name="Murphy C."/>
            <person name="Pearson M."/>
            <person name="Priest M."/>
            <person name="Roberts A."/>
            <person name="Saif S."/>
            <person name="Shea T."/>
            <person name="Sykes S."/>
            <person name="Wortman J."/>
            <person name="Nusbaum C."/>
            <person name="Birren B."/>
        </authorList>
    </citation>
    <scope>NUCLEOTIDE SEQUENCE [LARGE SCALE GENOMIC DNA]</scope>
    <source>
        <strain evidence="10 11">CBS 10435</strain>
    </source>
</reference>
<dbReference type="InterPro" id="IPR036358">
    <property type="entry name" value="BTD_sf"/>
</dbReference>
<feature type="compositionally biased region" description="Basic and acidic residues" evidence="7">
    <location>
        <begin position="300"/>
        <end position="311"/>
    </location>
</feature>
<dbReference type="SMART" id="SM01267">
    <property type="entry name" value="LAG1_DNAbind"/>
    <property type="match status" value="1"/>
</dbReference>
<evidence type="ECO:0000256" key="3">
    <source>
        <dbReference type="ARBA" id="ARBA00023015"/>
    </source>
</evidence>
<evidence type="ECO:0000259" key="8">
    <source>
        <dbReference type="SMART" id="SM01267"/>
    </source>
</evidence>
<feature type="region of interest" description="Disordered" evidence="7">
    <location>
        <begin position="184"/>
        <end position="208"/>
    </location>
</feature>
<gene>
    <name evidence="10" type="ORF">L486_00093</name>
</gene>
<protein>
    <submittedName>
        <fullName evidence="10">Uncharacterized protein</fullName>
    </submittedName>
</protein>
<feature type="region of interest" description="Disordered" evidence="7">
    <location>
        <begin position="382"/>
        <end position="403"/>
    </location>
</feature>
<feature type="compositionally biased region" description="Basic and acidic residues" evidence="7">
    <location>
        <begin position="871"/>
        <end position="880"/>
    </location>
</feature>
<feature type="region of interest" description="Disordered" evidence="7">
    <location>
        <begin position="592"/>
        <end position="676"/>
    </location>
</feature>
<feature type="domain" description="RBP-J/Cbf11/Cbf12 DNA binding" evidence="8">
    <location>
        <begin position="102"/>
        <end position="436"/>
    </location>
</feature>
<reference evidence="11" key="2">
    <citation type="submission" date="2013-12" db="EMBL/GenBank/DDBJ databases">
        <title>Evolution of pathogenesis and genome organization in the Tremellales.</title>
        <authorList>
            <person name="Cuomo C."/>
            <person name="Litvintseva A."/>
            <person name="Heitman J."/>
            <person name="Chen Y."/>
            <person name="Sun S."/>
            <person name="Springer D."/>
            <person name="Dromer F."/>
            <person name="Young S."/>
            <person name="Zeng Q."/>
            <person name="Chapman S."/>
            <person name="Gujja S."/>
            <person name="Saif S."/>
            <person name="Birren B."/>
        </authorList>
    </citation>
    <scope>NUCLEOTIDE SEQUENCE [LARGE SCALE GENOMIC DNA]</scope>
    <source>
        <strain evidence="11">CBS 10435</strain>
    </source>
</reference>
<feature type="region of interest" description="Disordered" evidence="7">
    <location>
        <begin position="906"/>
        <end position="928"/>
    </location>
</feature>
<evidence type="ECO:0000256" key="1">
    <source>
        <dbReference type="ARBA" id="ARBA00004123"/>
    </source>
</evidence>
<dbReference type="GO" id="GO:0001228">
    <property type="term" value="F:DNA-binding transcription activator activity, RNA polymerase II-specific"/>
    <property type="evidence" value="ECO:0007669"/>
    <property type="project" value="InterPro"/>
</dbReference>
<evidence type="ECO:0000313" key="11">
    <source>
        <dbReference type="Proteomes" id="UP000092583"/>
    </source>
</evidence>
<feature type="region of interest" description="Disordered" evidence="7">
    <location>
        <begin position="300"/>
        <end position="324"/>
    </location>
</feature>
<evidence type="ECO:0000313" key="10">
    <source>
        <dbReference type="EMBL" id="OCF60460.1"/>
    </source>
</evidence>
<dbReference type="InterPro" id="IPR015350">
    <property type="entry name" value="Beta-trefoil_DNA-bd_dom"/>
</dbReference>
<feature type="region of interest" description="Disordered" evidence="7">
    <location>
        <begin position="29"/>
        <end position="49"/>
    </location>
</feature>
<proteinExistence type="inferred from homology"/>
<name>A0A1B9IY66_9TREE</name>
<feature type="domain" description="Beta-trefoil DNA-binding" evidence="9">
    <location>
        <begin position="437"/>
        <end position="684"/>
    </location>
</feature>
<dbReference type="Gene3D" id="2.80.10.50">
    <property type="match status" value="1"/>
</dbReference>
<dbReference type="InterPro" id="IPR008967">
    <property type="entry name" value="p53-like_TF_DNA-bd_sf"/>
</dbReference>
<dbReference type="InterPro" id="IPR040159">
    <property type="entry name" value="CLS_fam"/>
</dbReference>
<accession>A0A1B9IY66</accession>
<dbReference type="SUPFAM" id="SSF110217">
    <property type="entry name" value="DNA-binding protein LAG-1 (CSL)"/>
    <property type="match status" value="1"/>
</dbReference>
<dbReference type="InterPro" id="IPR015351">
    <property type="entry name" value="RBP-J/Cbf11/Cbf12_DNA-bd"/>
</dbReference>
<evidence type="ECO:0000256" key="2">
    <source>
        <dbReference type="ARBA" id="ARBA00009704"/>
    </source>
</evidence>
<keyword evidence="3" id="KW-0805">Transcription regulation</keyword>
<comment type="similarity">
    <text evidence="2">Belongs to the Su(H) family.</text>
</comment>
<feature type="compositionally biased region" description="Basic and acidic residues" evidence="7">
    <location>
        <begin position="355"/>
        <end position="365"/>
    </location>
</feature>
<dbReference type="GO" id="GO:0000978">
    <property type="term" value="F:RNA polymerase II cis-regulatory region sequence-specific DNA binding"/>
    <property type="evidence" value="ECO:0007669"/>
    <property type="project" value="InterPro"/>
</dbReference>
<dbReference type="AlphaFoldDB" id="A0A1B9IY66"/>
<keyword evidence="4" id="KW-0238">DNA-binding</keyword>
<keyword evidence="5" id="KW-0804">Transcription</keyword>
<dbReference type="SMART" id="SM01268">
    <property type="entry name" value="BTD"/>
    <property type="match status" value="1"/>
</dbReference>
<keyword evidence="11" id="KW-1185">Reference proteome</keyword>
<dbReference type="Pfam" id="PF09271">
    <property type="entry name" value="LAG1-DNAbind"/>
    <property type="match status" value="1"/>
</dbReference>
<organism evidence="10 11">
    <name type="scientific">Kwoniella mangroviensis CBS 10435</name>
    <dbReference type="NCBI Taxonomy" id="1331196"/>
    <lineage>
        <taxon>Eukaryota</taxon>
        <taxon>Fungi</taxon>
        <taxon>Dikarya</taxon>
        <taxon>Basidiomycota</taxon>
        <taxon>Agaricomycotina</taxon>
        <taxon>Tremellomycetes</taxon>
        <taxon>Tremellales</taxon>
        <taxon>Cryptococcaceae</taxon>
        <taxon>Kwoniella</taxon>
    </lineage>
</organism>
<dbReference type="PANTHER" id="PTHR10665">
    <property type="entry name" value="RECOMBINING BINDING PROTEIN SUPPRESSOR OF HAIRLESS"/>
    <property type="match status" value="1"/>
</dbReference>